<dbReference type="PANTHER" id="PTHR46825:SF15">
    <property type="entry name" value="BETA-LACTAMASE-RELATED DOMAIN-CONTAINING PROTEIN"/>
    <property type="match status" value="1"/>
</dbReference>
<organism evidence="4 5">
    <name type="scientific">Kordiimonas sediminis</name>
    <dbReference type="NCBI Taxonomy" id="1735581"/>
    <lineage>
        <taxon>Bacteria</taxon>
        <taxon>Pseudomonadati</taxon>
        <taxon>Pseudomonadota</taxon>
        <taxon>Alphaproteobacteria</taxon>
        <taxon>Kordiimonadales</taxon>
        <taxon>Kordiimonadaceae</taxon>
        <taxon>Kordiimonas</taxon>
    </lineage>
</organism>
<dbReference type="InterPro" id="IPR001466">
    <property type="entry name" value="Beta-lactam-related"/>
</dbReference>
<evidence type="ECO:0000313" key="5">
    <source>
        <dbReference type="Proteomes" id="UP000630923"/>
    </source>
</evidence>
<feature type="domain" description="Beta-lactamase-related" evidence="2">
    <location>
        <begin position="43"/>
        <end position="373"/>
    </location>
</feature>
<reference evidence="4" key="1">
    <citation type="journal article" date="2014" name="Int. J. Syst. Evol. Microbiol.">
        <title>Complete genome sequence of Corynebacterium casei LMG S-19264T (=DSM 44701T), isolated from a smear-ripened cheese.</title>
        <authorList>
            <consortium name="US DOE Joint Genome Institute (JGI-PGF)"/>
            <person name="Walter F."/>
            <person name="Albersmeier A."/>
            <person name="Kalinowski J."/>
            <person name="Ruckert C."/>
        </authorList>
    </citation>
    <scope>NUCLEOTIDE SEQUENCE</scope>
    <source>
        <strain evidence="4">KCTC 42590</strain>
    </source>
</reference>
<dbReference type="InterPro" id="IPR050491">
    <property type="entry name" value="AmpC-like"/>
</dbReference>
<evidence type="ECO:0000259" key="3">
    <source>
        <dbReference type="Pfam" id="PF11954"/>
    </source>
</evidence>
<sequence>MMRLWVLCMLFAGLLSSFSVRADSVEVDDMDKLSVPISAAEIDALVERALVEFNVPGIALGIIKDGRIIHNKGYGVRNLETGAPVTADTLFQIASNSKSMTATALGLLVADGKIDWNDPVSKHLPKFRLEDEWVTRNFTILDMLTHRSGLPLGAGDLLFFPDPTDDIDRVYRALATIPAVSSFRSKYDYDNQLYTLAGQIIESVSGMTYAEFIETRILTPMGHPQCKGTWANVPKGANWATPYTWTGSQYVENDPKTTTLSASAGGVNCTTGGVLSWLQTQMNKGKAPNGTTIYSADLQKELWTPRTIITSGLKDEPSLRISTTMYALGWRIAEYQGKQTIGHTGGLNGMKTLMSIMPEYNLGIVILTNQASGFARPAILSTLQEAFTGIKAPQTFDDFVRDSQQNSSGAEEEMAAAWASRNSALKPSLQADAYTGLYRDEWYGDIQIEDQAGTMRFRSTWGPRLKGDMRHFEGDTWIVVWDDRTMKADAKLTFVIKDGLVTGIRMLPFDPRTDFSFDFQHLNLRPVR</sequence>
<dbReference type="Proteomes" id="UP000630923">
    <property type="component" value="Unassembled WGS sequence"/>
</dbReference>
<dbReference type="Gene3D" id="2.40.128.600">
    <property type="match status" value="1"/>
</dbReference>
<dbReference type="EMBL" id="BNCI01000001">
    <property type="protein sequence ID" value="GHF17916.1"/>
    <property type="molecule type" value="Genomic_DNA"/>
</dbReference>
<protein>
    <submittedName>
        <fullName evidence="4">Serine hydrolase</fullName>
    </submittedName>
</protein>
<accession>A0A919AN51</accession>
<keyword evidence="1" id="KW-0732">Signal</keyword>
<dbReference type="SUPFAM" id="SSF56601">
    <property type="entry name" value="beta-lactamase/transpeptidase-like"/>
    <property type="match status" value="1"/>
</dbReference>
<evidence type="ECO:0000256" key="1">
    <source>
        <dbReference type="SAM" id="SignalP"/>
    </source>
</evidence>
<keyword evidence="4" id="KW-0378">Hydrolase</keyword>
<evidence type="ECO:0000313" key="4">
    <source>
        <dbReference type="EMBL" id="GHF17916.1"/>
    </source>
</evidence>
<name>A0A919AN51_9PROT</name>
<reference evidence="4" key="2">
    <citation type="submission" date="2020-09" db="EMBL/GenBank/DDBJ databases">
        <authorList>
            <person name="Sun Q."/>
            <person name="Kim S."/>
        </authorList>
    </citation>
    <scope>NUCLEOTIDE SEQUENCE</scope>
    <source>
        <strain evidence="4">KCTC 42590</strain>
    </source>
</reference>
<dbReference type="PANTHER" id="PTHR46825">
    <property type="entry name" value="D-ALANYL-D-ALANINE-CARBOXYPEPTIDASE/ENDOPEPTIDASE AMPH"/>
    <property type="match status" value="1"/>
</dbReference>
<feature type="chain" id="PRO_5037669228" evidence="1">
    <location>
        <begin position="23"/>
        <end position="528"/>
    </location>
</feature>
<dbReference type="RefSeq" id="WP_191250528.1">
    <property type="nucleotide sequence ID" value="NZ_BNCI01000001.1"/>
</dbReference>
<keyword evidence="5" id="KW-1185">Reference proteome</keyword>
<feature type="domain" description="Peptidase S12 Pab87-related C-terminal" evidence="3">
    <location>
        <begin position="424"/>
        <end position="525"/>
    </location>
</feature>
<dbReference type="InterPro" id="IPR012338">
    <property type="entry name" value="Beta-lactam/transpept-like"/>
</dbReference>
<dbReference type="Pfam" id="PF11954">
    <property type="entry name" value="DUF3471"/>
    <property type="match status" value="1"/>
</dbReference>
<dbReference type="GO" id="GO:0016787">
    <property type="term" value="F:hydrolase activity"/>
    <property type="evidence" value="ECO:0007669"/>
    <property type="project" value="UniProtKB-KW"/>
</dbReference>
<gene>
    <name evidence="4" type="ORF">GCM10017044_10500</name>
</gene>
<feature type="signal peptide" evidence="1">
    <location>
        <begin position="1"/>
        <end position="22"/>
    </location>
</feature>
<dbReference type="Pfam" id="PF00144">
    <property type="entry name" value="Beta-lactamase"/>
    <property type="match status" value="1"/>
</dbReference>
<evidence type="ECO:0000259" key="2">
    <source>
        <dbReference type="Pfam" id="PF00144"/>
    </source>
</evidence>
<dbReference type="Gene3D" id="3.40.710.10">
    <property type="entry name" value="DD-peptidase/beta-lactamase superfamily"/>
    <property type="match status" value="1"/>
</dbReference>
<comment type="caution">
    <text evidence="4">The sequence shown here is derived from an EMBL/GenBank/DDBJ whole genome shotgun (WGS) entry which is preliminary data.</text>
</comment>
<proteinExistence type="predicted"/>
<dbReference type="InterPro" id="IPR021860">
    <property type="entry name" value="Peptidase_S12_Pab87-rel_C"/>
</dbReference>
<dbReference type="AlphaFoldDB" id="A0A919AN51"/>